<dbReference type="EMBL" id="CAJEWN010000928">
    <property type="protein sequence ID" value="CAD2192200.1"/>
    <property type="molecule type" value="Genomic_DNA"/>
</dbReference>
<dbReference type="Proteomes" id="UP000580250">
    <property type="component" value="Unassembled WGS sequence"/>
</dbReference>
<evidence type="ECO:0000313" key="1">
    <source>
        <dbReference type="EMBL" id="CAD2192200.1"/>
    </source>
</evidence>
<organism evidence="1 2">
    <name type="scientific">Meloidogyne enterolobii</name>
    <name type="common">Root-knot nematode worm</name>
    <name type="synonym">Meloidogyne mayaguensis</name>
    <dbReference type="NCBI Taxonomy" id="390850"/>
    <lineage>
        <taxon>Eukaryota</taxon>
        <taxon>Metazoa</taxon>
        <taxon>Ecdysozoa</taxon>
        <taxon>Nematoda</taxon>
        <taxon>Chromadorea</taxon>
        <taxon>Rhabditida</taxon>
        <taxon>Tylenchina</taxon>
        <taxon>Tylenchomorpha</taxon>
        <taxon>Tylenchoidea</taxon>
        <taxon>Meloidogynidae</taxon>
        <taxon>Meloidogyninae</taxon>
        <taxon>Meloidogyne</taxon>
    </lineage>
</organism>
<comment type="caution">
    <text evidence="1">The sequence shown here is derived from an EMBL/GenBank/DDBJ whole genome shotgun (WGS) entry which is preliminary data.</text>
</comment>
<reference evidence="1 2" key="1">
    <citation type="submission" date="2020-08" db="EMBL/GenBank/DDBJ databases">
        <authorList>
            <person name="Koutsovoulos G."/>
            <person name="Danchin GJ E."/>
        </authorList>
    </citation>
    <scope>NUCLEOTIDE SEQUENCE [LARGE SCALE GENOMIC DNA]</scope>
</reference>
<sequence length="159" mass="16981">MSCSQMSVVHNCRDINCRVLTCHVLNCRVLTCRVVGRVVTPPHSVHKCTGWDGVWRHDQGETKRCRGFSPPTPINFPALVRGNGGVSKGKPKGVGGFHLPHQKFLVLVPCTSTSSGAGMQRDKGKQKGVGNFSAPASQMAAEPKVCGNSSAPGVISDRF</sequence>
<name>A0A6V7WYU9_MELEN</name>
<evidence type="ECO:0000313" key="2">
    <source>
        <dbReference type="Proteomes" id="UP000580250"/>
    </source>
</evidence>
<dbReference type="AlphaFoldDB" id="A0A6V7WYU9"/>
<proteinExistence type="predicted"/>
<protein>
    <submittedName>
        <fullName evidence="1">Uncharacterized protein</fullName>
    </submittedName>
</protein>
<gene>
    <name evidence="1" type="ORF">MENT_LOCUS45075</name>
</gene>
<accession>A0A6V7WYU9</accession>